<evidence type="ECO:0000256" key="2">
    <source>
        <dbReference type="SAM" id="Coils"/>
    </source>
</evidence>
<sequence length="405" mass="45867">MLIHIKIKLLILLVIFISFPLLFITEVRAESPEDIEQQIEENEEEMVQLDEETENISEEIVRMNASLQEKDKELGQIEQNIERSENEISETQDEIEKLNNEIIELEERIERREDIIGDRLRSMQQNDRKWGYLEVLFNSKDFSDLISRLSAITTIMEQDQTLYESQQTDLEDVEAIKVELSDQKASEEEQLAQLEEENEKLSEQINQVETAEAQLEEKLQANNLKIEELEQEQAQLAEKKEAQLTTMSYEEESGSSSDSSESNNVGSNTQSSAPSNAGINNSDSPFIWPTIGGVITSYQGPRWGSFHKGIDIARPDDYSILAADGGVITFSGWINGYGNTIEIDHQNGYTTQYAHLESKDVNVGDQVNQGDVIGIMGTTGRSTGIHLDFEVYHEGELLNPMDILP</sequence>
<dbReference type="Gene3D" id="2.70.70.10">
    <property type="entry name" value="Glucose Permease (Domain IIA)"/>
    <property type="match status" value="1"/>
</dbReference>
<dbReference type="CDD" id="cd12797">
    <property type="entry name" value="M23_peptidase"/>
    <property type="match status" value="1"/>
</dbReference>
<evidence type="ECO:0000259" key="4">
    <source>
        <dbReference type="Pfam" id="PF01551"/>
    </source>
</evidence>
<organism evidence="6 7">
    <name type="scientific">Pelagirhabdus alkalitolerans</name>
    <dbReference type="NCBI Taxonomy" id="1612202"/>
    <lineage>
        <taxon>Bacteria</taxon>
        <taxon>Bacillati</taxon>
        <taxon>Bacillota</taxon>
        <taxon>Bacilli</taxon>
        <taxon>Bacillales</taxon>
        <taxon>Bacillaceae</taxon>
        <taxon>Pelagirhabdus</taxon>
    </lineage>
</organism>
<dbReference type="InterPro" id="IPR050570">
    <property type="entry name" value="Cell_wall_metabolism_enzyme"/>
</dbReference>
<keyword evidence="2" id="KW-0175">Coiled coil</keyword>
<dbReference type="InterPro" id="IPR016047">
    <property type="entry name" value="M23ase_b-sheet_dom"/>
</dbReference>
<evidence type="ECO:0000313" key="6">
    <source>
        <dbReference type="EMBL" id="SDC46341.1"/>
    </source>
</evidence>
<proteinExistence type="predicted"/>
<dbReference type="EMBL" id="FMYI01000009">
    <property type="protein sequence ID" value="SDC46341.1"/>
    <property type="molecule type" value="Genomic_DNA"/>
</dbReference>
<keyword evidence="7" id="KW-1185">Reference proteome</keyword>
<evidence type="ECO:0000256" key="3">
    <source>
        <dbReference type="SAM" id="MobiDB-lite"/>
    </source>
</evidence>
<dbReference type="SUPFAM" id="SSF51261">
    <property type="entry name" value="Duplicated hybrid motif"/>
    <property type="match status" value="1"/>
</dbReference>
<dbReference type="PANTHER" id="PTHR21666">
    <property type="entry name" value="PEPTIDASE-RELATED"/>
    <property type="match status" value="1"/>
</dbReference>
<feature type="domain" description="Peptidoglycan hydrolase PcsB coiled-coil" evidence="5">
    <location>
        <begin position="102"/>
        <end position="175"/>
    </location>
</feature>
<dbReference type="PANTHER" id="PTHR21666:SF270">
    <property type="entry name" value="MUREIN HYDROLASE ACTIVATOR ENVC"/>
    <property type="match status" value="1"/>
</dbReference>
<feature type="compositionally biased region" description="Polar residues" evidence="3">
    <location>
        <begin position="263"/>
        <end position="281"/>
    </location>
</feature>
<dbReference type="AlphaFoldDB" id="A0A1G6LT24"/>
<feature type="region of interest" description="Disordered" evidence="3">
    <location>
        <begin position="245"/>
        <end position="281"/>
    </location>
</feature>
<dbReference type="Proteomes" id="UP000242949">
    <property type="component" value="Unassembled WGS sequence"/>
</dbReference>
<dbReference type="Pfam" id="PF24568">
    <property type="entry name" value="CC_PcsB"/>
    <property type="match status" value="1"/>
</dbReference>
<dbReference type="STRING" id="1612202.SAMN05421734_10958"/>
<accession>A0A1G6LT24</accession>
<keyword evidence="1" id="KW-0732">Signal</keyword>
<gene>
    <name evidence="6" type="ORF">SAMN05421734_10958</name>
</gene>
<dbReference type="Pfam" id="PF01551">
    <property type="entry name" value="Peptidase_M23"/>
    <property type="match status" value="1"/>
</dbReference>
<feature type="coiled-coil region" evidence="2">
    <location>
        <begin position="32"/>
        <end position="115"/>
    </location>
</feature>
<dbReference type="GO" id="GO:0004222">
    <property type="term" value="F:metalloendopeptidase activity"/>
    <property type="evidence" value="ECO:0007669"/>
    <property type="project" value="TreeGrafter"/>
</dbReference>
<dbReference type="Gene3D" id="6.10.250.3150">
    <property type="match status" value="1"/>
</dbReference>
<dbReference type="InterPro" id="IPR011055">
    <property type="entry name" value="Dup_hybrid_motif"/>
</dbReference>
<dbReference type="InterPro" id="IPR057309">
    <property type="entry name" value="PcsB_CC"/>
</dbReference>
<dbReference type="RefSeq" id="WP_090796621.1">
    <property type="nucleotide sequence ID" value="NZ_FMYI01000009.1"/>
</dbReference>
<reference evidence="7" key="1">
    <citation type="submission" date="2016-09" db="EMBL/GenBank/DDBJ databases">
        <authorList>
            <person name="Varghese N."/>
            <person name="Submissions S."/>
        </authorList>
    </citation>
    <scope>NUCLEOTIDE SEQUENCE [LARGE SCALE GENOMIC DNA]</scope>
    <source>
        <strain evidence="7">S5</strain>
    </source>
</reference>
<feature type="domain" description="M23ase beta-sheet core" evidence="4">
    <location>
        <begin position="306"/>
        <end position="400"/>
    </location>
</feature>
<keyword evidence="6" id="KW-0378">Hydrolase</keyword>
<name>A0A1G6LT24_9BACI</name>
<dbReference type="OrthoDB" id="9805070at2"/>
<evidence type="ECO:0000313" key="7">
    <source>
        <dbReference type="Proteomes" id="UP000242949"/>
    </source>
</evidence>
<evidence type="ECO:0000256" key="1">
    <source>
        <dbReference type="ARBA" id="ARBA00022729"/>
    </source>
</evidence>
<evidence type="ECO:0000259" key="5">
    <source>
        <dbReference type="Pfam" id="PF24568"/>
    </source>
</evidence>
<protein>
    <submittedName>
        <fullName evidence="6">Murein DD-endopeptidase MepM and murein hydrolase activator NlpD, contain LysM domain</fullName>
    </submittedName>
</protein>